<evidence type="ECO:0000256" key="1">
    <source>
        <dbReference type="ARBA" id="ARBA00022679"/>
    </source>
</evidence>
<protein>
    <recommendedName>
        <fullName evidence="5">Protein kinase domain-containing protein</fullName>
    </recommendedName>
</protein>
<proteinExistence type="predicted"/>
<dbReference type="GO" id="GO:0004674">
    <property type="term" value="F:protein serine/threonine kinase activity"/>
    <property type="evidence" value="ECO:0007669"/>
    <property type="project" value="TreeGrafter"/>
</dbReference>
<gene>
    <name evidence="6" type="ORF">KC19_9G091700</name>
</gene>
<dbReference type="SMART" id="SM00220">
    <property type="entry name" value="S_TKc"/>
    <property type="match status" value="1"/>
</dbReference>
<comment type="caution">
    <text evidence="6">The sequence shown here is derived from an EMBL/GenBank/DDBJ whole genome shotgun (WGS) entry which is preliminary data.</text>
</comment>
<accession>A0A8T0GTS3</accession>
<dbReference type="InterPro" id="IPR051681">
    <property type="entry name" value="Ser/Thr_Kinases-Pseudokinases"/>
</dbReference>
<dbReference type="InterPro" id="IPR008271">
    <property type="entry name" value="Ser/Thr_kinase_AS"/>
</dbReference>
<evidence type="ECO:0000256" key="2">
    <source>
        <dbReference type="ARBA" id="ARBA00022741"/>
    </source>
</evidence>
<reference evidence="6" key="1">
    <citation type="submission" date="2020-06" db="EMBL/GenBank/DDBJ databases">
        <title>WGS assembly of Ceratodon purpureus strain R40.</title>
        <authorList>
            <person name="Carey S.B."/>
            <person name="Jenkins J."/>
            <person name="Shu S."/>
            <person name="Lovell J.T."/>
            <person name="Sreedasyam A."/>
            <person name="Maumus F."/>
            <person name="Tiley G.P."/>
            <person name="Fernandez-Pozo N."/>
            <person name="Barry K."/>
            <person name="Chen C."/>
            <person name="Wang M."/>
            <person name="Lipzen A."/>
            <person name="Daum C."/>
            <person name="Saski C.A."/>
            <person name="Payton A.C."/>
            <person name="Mcbreen J.C."/>
            <person name="Conrad R.E."/>
            <person name="Kollar L.M."/>
            <person name="Olsson S."/>
            <person name="Huttunen S."/>
            <person name="Landis J.B."/>
            <person name="Wickett N.J."/>
            <person name="Johnson M.G."/>
            <person name="Rensing S.A."/>
            <person name="Grimwood J."/>
            <person name="Schmutz J."/>
            <person name="Mcdaniel S.F."/>
        </authorList>
    </citation>
    <scope>NUCLEOTIDE SEQUENCE</scope>
    <source>
        <strain evidence="6">R40</strain>
    </source>
</reference>
<dbReference type="InterPro" id="IPR011009">
    <property type="entry name" value="Kinase-like_dom_sf"/>
</dbReference>
<evidence type="ECO:0000313" key="6">
    <source>
        <dbReference type="EMBL" id="KAG0561785.1"/>
    </source>
</evidence>
<keyword evidence="4" id="KW-0067">ATP-binding</keyword>
<dbReference type="PROSITE" id="PS00108">
    <property type="entry name" value="PROTEIN_KINASE_ST"/>
    <property type="match status" value="1"/>
</dbReference>
<dbReference type="InterPro" id="IPR000719">
    <property type="entry name" value="Prot_kinase_dom"/>
</dbReference>
<keyword evidence="2" id="KW-0547">Nucleotide-binding</keyword>
<dbReference type="PANTHER" id="PTHR44329">
    <property type="entry name" value="SERINE/THREONINE-PROTEIN KINASE TNNI3K-RELATED"/>
    <property type="match status" value="1"/>
</dbReference>
<dbReference type="EMBL" id="CM026430">
    <property type="protein sequence ID" value="KAG0561785.1"/>
    <property type="molecule type" value="Genomic_DNA"/>
</dbReference>
<dbReference type="Pfam" id="PF00069">
    <property type="entry name" value="Pkinase"/>
    <property type="match status" value="1"/>
</dbReference>
<sequence length="562" mass="63150">MEMSGKNELRWTIELARVGAGRVQTRETWLDGRFGEDCVKKLLNIELDASELDSKLCSYLDTIELDENSQFLRLSADNFGSPSWKVMKYRCQLANESESFYRCRVVLDPSLSQRSRISVQDQLLITVIQPSSRAPEAPDVVEIRSNVVPRQAFLADMNATCRKRHGKCMGGFSPISVLREAEPYPQSCTKCALTEQLRGGADIGAGLENLRDLEKDDVETVKSLGKGGQGTVEKILWRRGVFAKKSFNFEKDFVKEVEIATKVSHPNIVHCFGTATGDVNLGPSLFMEFLEEDLETRLQEPIQESCPFSHKDILDILRQVADAMKQLHEKDFIHGDLKPGNIFLSRLTMPHTESGKFYLVKVADFGCAQRIPSEGFADPKSNTPEKILFNPCIGTTEYAAPEVLRIRSLKDKTPPEHPKMIDVYSFGVVAYQVLMGVPCKELYKNYGSSVKLRNEGIMQGKVRPDSDFYGTLNCDRKSLLALVKRCERKSLLALVKRCWDPIPEKRPPFSDIYDELISIEHGGNAMFPCNGGVLAKLLKATIIMCCIYVFYRICVSAKPGQT</sequence>
<keyword evidence="3" id="KW-0418">Kinase</keyword>
<keyword evidence="7" id="KW-1185">Reference proteome</keyword>
<dbReference type="GO" id="GO:0005524">
    <property type="term" value="F:ATP binding"/>
    <property type="evidence" value="ECO:0007669"/>
    <property type="project" value="UniProtKB-KW"/>
</dbReference>
<evidence type="ECO:0000259" key="5">
    <source>
        <dbReference type="PROSITE" id="PS50011"/>
    </source>
</evidence>
<evidence type="ECO:0000256" key="4">
    <source>
        <dbReference type="ARBA" id="ARBA00022840"/>
    </source>
</evidence>
<dbReference type="SUPFAM" id="SSF56112">
    <property type="entry name" value="Protein kinase-like (PK-like)"/>
    <property type="match status" value="1"/>
</dbReference>
<organism evidence="6 7">
    <name type="scientific">Ceratodon purpureus</name>
    <name type="common">Fire moss</name>
    <name type="synonym">Dicranum purpureum</name>
    <dbReference type="NCBI Taxonomy" id="3225"/>
    <lineage>
        <taxon>Eukaryota</taxon>
        <taxon>Viridiplantae</taxon>
        <taxon>Streptophyta</taxon>
        <taxon>Embryophyta</taxon>
        <taxon>Bryophyta</taxon>
        <taxon>Bryophytina</taxon>
        <taxon>Bryopsida</taxon>
        <taxon>Dicranidae</taxon>
        <taxon>Pseudoditrichales</taxon>
        <taxon>Ditrichaceae</taxon>
        <taxon>Ceratodon</taxon>
    </lineage>
</organism>
<dbReference type="AlphaFoldDB" id="A0A8T0GTS3"/>
<evidence type="ECO:0000313" key="7">
    <source>
        <dbReference type="Proteomes" id="UP000822688"/>
    </source>
</evidence>
<dbReference type="Proteomes" id="UP000822688">
    <property type="component" value="Chromosome 9"/>
</dbReference>
<keyword evidence="1" id="KW-0808">Transferase</keyword>
<dbReference type="PANTHER" id="PTHR44329:SF288">
    <property type="entry name" value="MITOGEN-ACTIVATED PROTEIN KINASE KINASE KINASE 20"/>
    <property type="match status" value="1"/>
</dbReference>
<name>A0A8T0GTS3_CERPU</name>
<evidence type="ECO:0000256" key="3">
    <source>
        <dbReference type="ARBA" id="ARBA00022777"/>
    </source>
</evidence>
<feature type="domain" description="Protein kinase" evidence="5">
    <location>
        <begin position="218"/>
        <end position="527"/>
    </location>
</feature>
<dbReference type="PROSITE" id="PS50011">
    <property type="entry name" value="PROTEIN_KINASE_DOM"/>
    <property type="match status" value="1"/>
</dbReference>
<dbReference type="Gene3D" id="1.10.510.10">
    <property type="entry name" value="Transferase(Phosphotransferase) domain 1"/>
    <property type="match status" value="1"/>
</dbReference>